<evidence type="ECO:0000256" key="2">
    <source>
        <dbReference type="ARBA" id="ARBA00022454"/>
    </source>
</evidence>
<keyword evidence="13" id="KW-1185">Reference proteome</keyword>
<dbReference type="Proteomes" id="UP000215289">
    <property type="component" value="Unassembled WGS sequence"/>
</dbReference>
<dbReference type="InterPro" id="IPR007728">
    <property type="entry name" value="Pre-SET_dom"/>
</dbReference>
<evidence type="ECO:0000259" key="10">
    <source>
        <dbReference type="PROSITE" id="PS50867"/>
    </source>
</evidence>
<organism evidence="12 13">
    <name type="scientific">Aspergillus turcosus</name>
    <dbReference type="NCBI Taxonomy" id="1245748"/>
    <lineage>
        <taxon>Eukaryota</taxon>
        <taxon>Fungi</taxon>
        <taxon>Dikarya</taxon>
        <taxon>Ascomycota</taxon>
        <taxon>Pezizomycotina</taxon>
        <taxon>Eurotiomycetes</taxon>
        <taxon>Eurotiomycetidae</taxon>
        <taxon>Eurotiales</taxon>
        <taxon>Aspergillaceae</taxon>
        <taxon>Aspergillus</taxon>
        <taxon>Aspergillus subgen. Fumigati</taxon>
    </lineage>
</organism>
<evidence type="ECO:0008006" key="14">
    <source>
        <dbReference type="Google" id="ProtNLM"/>
    </source>
</evidence>
<feature type="domain" description="SET" evidence="9">
    <location>
        <begin position="355"/>
        <end position="481"/>
    </location>
</feature>
<dbReference type="GO" id="GO:0008270">
    <property type="term" value="F:zinc ion binding"/>
    <property type="evidence" value="ECO:0007669"/>
    <property type="project" value="InterPro"/>
</dbReference>
<evidence type="ECO:0000256" key="6">
    <source>
        <dbReference type="ARBA" id="ARBA00022723"/>
    </source>
</evidence>
<evidence type="ECO:0000256" key="4">
    <source>
        <dbReference type="ARBA" id="ARBA00022679"/>
    </source>
</evidence>
<evidence type="ECO:0000256" key="1">
    <source>
        <dbReference type="ARBA" id="ARBA00004286"/>
    </source>
</evidence>
<keyword evidence="4" id="KW-0808">Transferase</keyword>
<evidence type="ECO:0000313" key="12">
    <source>
        <dbReference type="EMBL" id="RLL93040.1"/>
    </source>
</evidence>
<keyword evidence="2" id="KW-0158">Chromosome</keyword>
<dbReference type="EMBL" id="NIDN02000434">
    <property type="protein sequence ID" value="RLL93040.1"/>
    <property type="molecule type" value="Genomic_DNA"/>
</dbReference>
<evidence type="ECO:0000259" key="11">
    <source>
        <dbReference type="PROSITE" id="PS50868"/>
    </source>
</evidence>
<comment type="subcellular location">
    <subcellularLocation>
        <location evidence="1">Chromosome</location>
    </subcellularLocation>
</comment>
<dbReference type="Gene3D" id="2.170.270.10">
    <property type="entry name" value="SET domain"/>
    <property type="match status" value="1"/>
</dbReference>
<evidence type="ECO:0000313" key="13">
    <source>
        <dbReference type="Proteomes" id="UP000215289"/>
    </source>
</evidence>
<dbReference type="Pfam" id="PF05033">
    <property type="entry name" value="Pre-SET"/>
    <property type="match status" value="1"/>
</dbReference>
<evidence type="ECO:0000256" key="8">
    <source>
        <dbReference type="SAM" id="MobiDB-lite"/>
    </source>
</evidence>
<feature type="domain" description="Post-SET" evidence="11">
    <location>
        <begin position="495"/>
        <end position="511"/>
    </location>
</feature>
<dbReference type="SMART" id="SM00317">
    <property type="entry name" value="SET"/>
    <property type="match status" value="1"/>
</dbReference>
<dbReference type="STRING" id="1245748.A0A3R7JAR6"/>
<dbReference type="Pfam" id="PF00856">
    <property type="entry name" value="SET"/>
    <property type="match status" value="1"/>
</dbReference>
<keyword evidence="5" id="KW-0949">S-adenosyl-L-methionine</keyword>
<dbReference type="InterPro" id="IPR050973">
    <property type="entry name" value="H3K9_Histone-Lys_N-MTase"/>
</dbReference>
<dbReference type="PANTHER" id="PTHR46223">
    <property type="entry name" value="HISTONE-LYSINE N-METHYLTRANSFERASE SUV39H"/>
    <property type="match status" value="1"/>
</dbReference>
<proteinExistence type="predicted"/>
<dbReference type="PROSITE" id="PS50867">
    <property type="entry name" value="PRE_SET"/>
    <property type="match status" value="1"/>
</dbReference>
<dbReference type="OrthoDB" id="308383at2759"/>
<name>A0A3R7JAR6_9EURO</name>
<dbReference type="InterPro" id="IPR003616">
    <property type="entry name" value="Post-SET_dom"/>
</dbReference>
<gene>
    <name evidence="12" type="ORF">CFD26_100214</name>
</gene>
<evidence type="ECO:0000259" key="9">
    <source>
        <dbReference type="PROSITE" id="PS50280"/>
    </source>
</evidence>
<sequence>MTVIDLTLDSDSEDQRRLAAQRQSLNSLKGTQQSPKSTFFSNLTHRTPSSSIPLKRKSDRSSVSPSLAVPKANHLNHNNIHHARTANSLGLGNHSNPITNSNTINNAITNANTLNSNHVFTPKIQNPSTPSPSPSSQQEAIGVVIPSPSRQLKKQIEQSDWVKPPPFTPEKTALSTEYYPIDAHEKRALKGAYPSARKVKRSEIPFSIGTPGPILANRIPVQRQLLETLQRKLSNIRGPAVTFAPGEEGLLADFASNFEFVNTYIKRKGVSHIPAEFIAGCECTICDPARCGCLEKDDETKEIIVPYQRAQDNARLLVLTPEFLKRTDIIIECSSKCKCDAERCWNRVAQHGRTIRLEIFHTGNRGFGLRSPDRIRAGQFIDCYLGEVITKQEADVREEVATSQHGHSYLFGLDFFHDDDQMYVVDGQKFGAPTRFMNHSCNPNCKMFPVTHTPGDDRLYDLAFFALREIPPNTELTFDYNPNWDEEKNKKVDPNAVRCLCGEKNCRGQLWPNERKGTK</sequence>
<feature type="region of interest" description="Disordered" evidence="8">
    <location>
        <begin position="118"/>
        <end position="139"/>
    </location>
</feature>
<dbReference type="AlphaFoldDB" id="A0A3R7JAR6"/>
<dbReference type="PROSITE" id="PS50868">
    <property type="entry name" value="POST_SET"/>
    <property type="match status" value="1"/>
</dbReference>
<protein>
    <recommendedName>
        <fullName evidence="14">Histone-lysine N-methyltransferase, H3 lysine-9 specific</fullName>
    </recommendedName>
</protein>
<dbReference type="InterPro" id="IPR046341">
    <property type="entry name" value="SET_dom_sf"/>
</dbReference>
<feature type="compositionally biased region" description="Polar residues" evidence="8">
    <location>
        <begin position="23"/>
        <end position="52"/>
    </location>
</feature>
<dbReference type="GO" id="GO:0032259">
    <property type="term" value="P:methylation"/>
    <property type="evidence" value="ECO:0007669"/>
    <property type="project" value="UniProtKB-KW"/>
</dbReference>
<keyword evidence="6" id="KW-0479">Metal-binding</keyword>
<dbReference type="SUPFAM" id="SSF82199">
    <property type="entry name" value="SET domain"/>
    <property type="match status" value="1"/>
</dbReference>
<accession>A0A3R7JAR6</accession>
<evidence type="ECO:0000256" key="7">
    <source>
        <dbReference type="ARBA" id="ARBA00022833"/>
    </source>
</evidence>
<dbReference type="GO" id="GO:0042054">
    <property type="term" value="F:histone methyltransferase activity"/>
    <property type="evidence" value="ECO:0007669"/>
    <property type="project" value="InterPro"/>
</dbReference>
<feature type="domain" description="Pre-SET" evidence="10">
    <location>
        <begin position="279"/>
        <end position="352"/>
    </location>
</feature>
<dbReference type="InterPro" id="IPR001214">
    <property type="entry name" value="SET_dom"/>
</dbReference>
<dbReference type="GO" id="GO:0005634">
    <property type="term" value="C:nucleus"/>
    <property type="evidence" value="ECO:0007669"/>
    <property type="project" value="InterPro"/>
</dbReference>
<keyword evidence="3" id="KW-0489">Methyltransferase</keyword>
<dbReference type="PANTHER" id="PTHR46223:SF3">
    <property type="entry name" value="HISTONE-LYSINE N-METHYLTRANSFERASE SET-23"/>
    <property type="match status" value="1"/>
</dbReference>
<dbReference type="PROSITE" id="PS50280">
    <property type="entry name" value="SET"/>
    <property type="match status" value="1"/>
</dbReference>
<feature type="region of interest" description="Disordered" evidence="8">
    <location>
        <begin position="23"/>
        <end position="67"/>
    </location>
</feature>
<comment type="caution">
    <text evidence="12">The sequence shown here is derived from an EMBL/GenBank/DDBJ whole genome shotgun (WGS) entry which is preliminary data.</text>
</comment>
<keyword evidence="7" id="KW-0862">Zinc</keyword>
<dbReference type="GO" id="GO:0005694">
    <property type="term" value="C:chromosome"/>
    <property type="evidence" value="ECO:0007669"/>
    <property type="project" value="UniProtKB-SubCell"/>
</dbReference>
<evidence type="ECO:0000256" key="3">
    <source>
        <dbReference type="ARBA" id="ARBA00022603"/>
    </source>
</evidence>
<reference evidence="12 13" key="1">
    <citation type="submission" date="2018-08" db="EMBL/GenBank/DDBJ databases">
        <title>Draft genome sequences of two Aspergillus turcosus clinical strains isolated from bronchoalveolar lavage fluid: one azole-susceptible and the other azole-resistant.</title>
        <authorList>
            <person name="Parent-Michaud M."/>
            <person name="Dufresne P.J."/>
            <person name="Fournier E."/>
            <person name="Martineau C."/>
            <person name="Moreira S."/>
            <person name="Perkins V."/>
            <person name="De Repentigny L."/>
            <person name="Dufresne S.F."/>
        </authorList>
    </citation>
    <scope>NUCLEOTIDE SEQUENCE [LARGE SCALE GENOMIC DNA]</scope>
    <source>
        <strain evidence="12">HMR AF 1038</strain>
    </source>
</reference>
<evidence type="ECO:0000256" key="5">
    <source>
        <dbReference type="ARBA" id="ARBA00022691"/>
    </source>
</evidence>